<evidence type="ECO:0000313" key="2">
    <source>
        <dbReference type="EMBL" id="BAL88606.1"/>
    </source>
</evidence>
<keyword evidence="1" id="KW-0812">Transmembrane</keyword>
<feature type="transmembrane region" description="Helical" evidence="1">
    <location>
        <begin position="77"/>
        <end position="97"/>
    </location>
</feature>
<dbReference type="eggNOG" id="COG3559">
    <property type="taxonomic scope" value="Bacteria"/>
</dbReference>
<gene>
    <name evidence="2" type="ordered locus">AMIS_33860</name>
</gene>
<dbReference type="EMBL" id="AP012319">
    <property type="protein sequence ID" value="BAL88606.1"/>
    <property type="molecule type" value="Genomic_DNA"/>
</dbReference>
<feature type="transmembrane region" description="Helical" evidence="1">
    <location>
        <begin position="232"/>
        <end position="253"/>
    </location>
</feature>
<feature type="transmembrane region" description="Helical" evidence="1">
    <location>
        <begin position="497"/>
        <end position="519"/>
    </location>
</feature>
<feature type="transmembrane region" description="Helical" evidence="1">
    <location>
        <begin position="291"/>
        <end position="308"/>
    </location>
</feature>
<feature type="transmembrane region" description="Helical" evidence="1">
    <location>
        <begin position="424"/>
        <end position="443"/>
    </location>
</feature>
<feature type="transmembrane region" description="Helical" evidence="1">
    <location>
        <begin position="336"/>
        <end position="358"/>
    </location>
</feature>
<feature type="transmembrane region" description="Helical" evidence="1">
    <location>
        <begin position="382"/>
        <end position="404"/>
    </location>
</feature>
<feature type="transmembrane region" description="Helical" evidence="1">
    <location>
        <begin position="124"/>
        <end position="151"/>
    </location>
</feature>
<evidence type="ECO:0000256" key="1">
    <source>
        <dbReference type="SAM" id="Phobius"/>
    </source>
</evidence>
<dbReference type="Proteomes" id="UP000007882">
    <property type="component" value="Chromosome"/>
</dbReference>
<protein>
    <recommendedName>
        <fullName evidence="4">ABC transporter permease protein</fullName>
    </recommendedName>
</protein>
<keyword evidence="1" id="KW-0472">Membrane</keyword>
<sequence>MAGTGALLRFNLRLERRGLPFWVAGAGLLFLIQSTQSQSLYGTPEKLAQLRATLGGNTAVVAMSGPEELLGTIGNEIVFEIFAFVAIIVALMNMFLVGRRTRGDEETGRAELIRSTTTSRHAPLHAALLLALAADMITGAIIFAALIGTGLPARGSALTAVAIAGVGLVFAAVTALAAQIFENTRAVYGFTGLILGASYALRAAGDAGNPALSWASPIGWGQRTLPFGPGRWWPLLLMVGTATALVLLATTALDRRDVGAGLVRPRLGRPRASRALRSPSALAWRLQRGSVIGWVAGVGLLGMVYGSLGDSIEEYIRDNPEVAAYLPGGAADVVDAYLALTVTMGALLAAAFGVAATLRARAEETSGRAELVLATATSRRRWLAGQFGVALIGSALVLAAAGFGEGLAYGLTVGDPGQAGRMTGAALVYLPAVWAVIAVPVLGVGWWARAAAVAGWAVLGYCAVVELFADSFELPDWAQQASPFAHLPDAPLEAVTAGPLIALTAVVGVLVAAGFAGFARRDAGY</sequence>
<dbReference type="RefSeq" id="WP_014443501.1">
    <property type="nucleotide sequence ID" value="NC_017093.1"/>
</dbReference>
<dbReference type="AlphaFoldDB" id="I0H6G9"/>
<proteinExistence type="predicted"/>
<dbReference type="KEGG" id="ams:AMIS_33860"/>
<keyword evidence="1" id="KW-1133">Transmembrane helix</keyword>
<dbReference type="STRING" id="512565.AMIS_33860"/>
<evidence type="ECO:0000313" key="3">
    <source>
        <dbReference type="Proteomes" id="UP000007882"/>
    </source>
</evidence>
<dbReference type="PATRIC" id="fig|512565.3.peg.3382"/>
<reference evidence="2 3" key="1">
    <citation type="submission" date="2012-02" db="EMBL/GenBank/DDBJ databases">
        <title>Complete genome sequence of Actinoplanes missouriensis 431 (= NBRC 102363).</title>
        <authorList>
            <person name="Ohnishi Y."/>
            <person name="Ishikawa J."/>
            <person name="Sekine M."/>
            <person name="Hosoyama A."/>
            <person name="Harada T."/>
            <person name="Narita H."/>
            <person name="Hata T."/>
            <person name="Konno Y."/>
            <person name="Tutikane K."/>
            <person name="Fujita N."/>
            <person name="Horinouchi S."/>
            <person name="Hayakawa M."/>
        </authorList>
    </citation>
    <scope>NUCLEOTIDE SEQUENCE [LARGE SCALE GENOMIC DNA]</scope>
    <source>
        <strain evidence="3">ATCC 14538 / DSM 43046 / CBS 188.64 / JCM 3121 / NBRC 102363 / NCIMB 12654 / NRRL B-3342 / UNCC 431</strain>
    </source>
</reference>
<organism evidence="2 3">
    <name type="scientific">Actinoplanes missouriensis (strain ATCC 14538 / DSM 43046 / CBS 188.64 / JCM 3121 / NBRC 102363 / NCIMB 12654 / NRRL B-3342 / UNCC 431)</name>
    <dbReference type="NCBI Taxonomy" id="512565"/>
    <lineage>
        <taxon>Bacteria</taxon>
        <taxon>Bacillati</taxon>
        <taxon>Actinomycetota</taxon>
        <taxon>Actinomycetes</taxon>
        <taxon>Micromonosporales</taxon>
        <taxon>Micromonosporaceae</taxon>
        <taxon>Actinoplanes</taxon>
    </lineage>
</organism>
<dbReference type="HOGENOM" id="CLU_036785_2_0_11"/>
<keyword evidence="3" id="KW-1185">Reference proteome</keyword>
<evidence type="ECO:0008006" key="4">
    <source>
        <dbReference type="Google" id="ProtNLM"/>
    </source>
</evidence>
<feature type="transmembrane region" description="Helical" evidence="1">
    <location>
        <begin position="185"/>
        <end position="204"/>
    </location>
</feature>
<feature type="transmembrane region" description="Helical" evidence="1">
    <location>
        <begin position="450"/>
        <end position="469"/>
    </location>
</feature>
<feature type="transmembrane region" description="Helical" evidence="1">
    <location>
        <begin position="157"/>
        <end position="178"/>
    </location>
</feature>
<accession>I0H6G9</accession>
<name>I0H6G9_ACTM4</name>